<reference evidence="2" key="1">
    <citation type="journal article" date="2019" name="Int. J. Syst. Evol. Microbiol.">
        <title>The Global Catalogue of Microorganisms (GCM) 10K type strain sequencing project: providing services to taxonomists for standard genome sequencing and annotation.</title>
        <authorList>
            <consortium name="The Broad Institute Genomics Platform"/>
            <consortium name="The Broad Institute Genome Sequencing Center for Infectious Disease"/>
            <person name="Wu L."/>
            <person name="Ma J."/>
        </authorList>
    </citation>
    <scope>NUCLEOTIDE SEQUENCE [LARGE SCALE GENOMIC DNA]</scope>
    <source>
        <strain evidence="2">CCUG 70865</strain>
    </source>
</reference>
<organism evidence="1 2">
    <name type="scientific">Flavobacterium artemisiae</name>
    <dbReference type="NCBI Taxonomy" id="2126556"/>
    <lineage>
        <taxon>Bacteria</taxon>
        <taxon>Pseudomonadati</taxon>
        <taxon>Bacteroidota</taxon>
        <taxon>Flavobacteriia</taxon>
        <taxon>Flavobacteriales</taxon>
        <taxon>Flavobacteriaceae</taxon>
        <taxon>Flavobacterium</taxon>
    </lineage>
</organism>
<accession>A0ABW4HH04</accession>
<dbReference type="Pfam" id="PF14014">
    <property type="entry name" value="DUF4230"/>
    <property type="match status" value="1"/>
</dbReference>
<comment type="caution">
    <text evidence="1">The sequence shown here is derived from an EMBL/GenBank/DDBJ whole genome shotgun (WGS) entry which is preliminary data.</text>
</comment>
<name>A0ABW4HH04_9FLAO</name>
<dbReference type="InterPro" id="IPR025324">
    <property type="entry name" value="DUF4230"/>
</dbReference>
<evidence type="ECO:0000313" key="1">
    <source>
        <dbReference type="EMBL" id="MFD1604204.1"/>
    </source>
</evidence>
<sequence length="211" mass="24279">MQNLIKRILGITVIVVLIVLAFKYCQFKKDDDSGMEYNTNLIQQQILNVGKLVVTEGHFSEVVTYKNQQKYFLDMLSFEKKALIVVNADVTVAYDLHQMKYDIDEKNKTITILNIPKEEIKINPDIKFYDVEQSKLNPFTGDDYNKINKSVKANLAKKIEKSSLKTNAQNRLISELSKILILTNSMGWKLQYNGKTIESETEFGQDLNSKL</sequence>
<evidence type="ECO:0000313" key="2">
    <source>
        <dbReference type="Proteomes" id="UP001597138"/>
    </source>
</evidence>
<proteinExistence type="predicted"/>
<keyword evidence="2" id="KW-1185">Reference proteome</keyword>
<gene>
    <name evidence="1" type="ORF">ACFSC2_15800</name>
</gene>
<dbReference type="EMBL" id="JBHUDZ010000012">
    <property type="protein sequence ID" value="MFD1604204.1"/>
    <property type="molecule type" value="Genomic_DNA"/>
</dbReference>
<dbReference type="Proteomes" id="UP001597138">
    <property type="component" value="Unassembled WGS sequence"/>
</dbReference>
<dbReference type="RefSeq" id="WP_379814417.1">
    <property type="nucleotide sequence ID" value="NZ_JBHUDZ010000012.1"/>
</dbReference>
<protein>
    <submittedName>
        <fullName evidence="1">DUF4230 domain-containing protein</fullName>
    </submittedName>
</protein>